<keyword evidence="2" id="KW-1185">Reference proteome</keyword>
<dbReference type="EMBL" id="BLAD01000039">
    <property type="protein sequence ID" value="GER99126.1"/>
    <property type="molecule type" value="Genomic_DNA"/>
</dbReference>
<organism evidence="1 2">
    <name type="scientific">Acrocarpospora corrugata</name>
    <dbReference type="NCBI Taxonomy" id="35763"/>
    <lineage>
        <taxon>Bacteria</taxon>
        <taxon>Bacillati</taxon>
        <taxon>Actinomycetota</taxon>
        <taxon>Actinomycetes</taxon>
        <taxon>Streptosporangiales</taxon>
        <taxon>Streptosporangiaceae</taxon>
        <taxon>Acrocarpospora</taxon>
    </lineage>
</organism>
<comment type="caution">
    <text evidence="1">The sequence shown here is derived from an EMBL/GenBank/DDBJ whole genome shotgun (WGS) entry which is preliminary data.</text>
</comment>
<sequence length="89" mass="10067">MVFDTCQDGVFQAEDDAVFARVIKAETPGELPPPDAALTSLKQSAYEEYESWKTTRQVMNRVWKFVQKALKNGCKAGNLKYGNYFSPIQ</sequence>
<name>A0A5M3VQR9_9ACTN</name>
<gene>
    <name evidence="1" type="ORF">Acor_11900</name>
</gene>
<reference evidence="1 2" key="1">
    <citation type="submission" date="2019-10" db="EMBL/GenBank/DDBJ databases">
        <title>Whole genome shotgun sequence of Acrocarpospora corrugata NBRC 13972.</title>
        <authorList>
            <person name="Ichikawa N."/>
            <person name="Kimura A."/>
            <person name="Kitahashi Y."/>
            <person name="Komaki H."/>
            <person name="Oguchi A."/>
        </authorList>
    </citation>
    <scope>NUCLEOTIDE SEQUENCE [LARGE SCALE GENOMIC DNA]</scope>
    <source>
        <strain evidence="1 2">NBRC 13972</strain>
    </source>
</reference>
<dbReference type="AlphaFoldDB" id="A0A5M3VQR9"/>
<dbReference type="RefSeq" id="WP_155335555.1">
    <property type="nucleotide sequence ID" value="NZ_BAAABN010000093.1"/>
</dbReference>
<evidence type="ECO:0000313" key="2">
    <source>
        <dbReference type="Proteomes" id="UP000334990"/>
    </source>
</evidence>
<dbReference type="Proteomes" id="UP000334990">
    <property type="component" value="Unassembled WGS sequence"/>
</dbReference>
<protein>
    <submittedName>
        <fullName evidence="1">Uncharacterized protein</fullName>
    </submittedName>
</protein>
<evidence type="ECO:0000313" key="1">
    <source>
        <dbReference type="EMBL" id="GER99126.1"/>
    </source>
</evidence>
<accession>A0A5M3VQR9</accession>
<proteinExistence type="predicted"/>